<dbReference type="PIRSF" id="PIRSF021435">
    <property type="entry name" value="SpoIIIAB"/>
    <property type="match status" value="1"/>
</dbReference>
<sequence>MIHLIGATLIVFASTATGLLLAKRYRDRPREIRQWRSALQSIEAEIVYGRIPVDQMAEDLALQMPLPLSKFFHTLHDQMSGEHLPLQTAWSRSIERYWPETALKRPEKEIMVQFGTTLGTEDAENQRKHIQLALAHLEREEQEARQSQKANEKMIRSLGFLAGILIVLLFL</sequence>
<dbReference type="AlphaFoldDB" id="A0A0U1QS70"/>
<protein>
    <submittedName>
        <fullName evidence="3">Stage III sporulation protein SpoAB</fullName>
    </submittedName>
</protein>
<dbReference type="RefSeq" id="WP_010023438.1">
    <property type="nucleotide sequence ID" value="NZ_AFVQ02000019.1"/>
</dbReference>
<keyword evidence="2" id="KW-0812">Transmembrane</keyword>
<dbReference type="Pfam" id="PF09548">
    <property type="entry name" value="Spore_III_AB"/>
    <property type="match status" value="1"/>
</dbReference>
<dbReference type="Proteomes" id="UP000035553">
    <property type="component" value="Unassembled WGS sequence"/>
</dbReference>
<evidence type="ECO:0000256" key="1">
    <source>
        <dbReference type="SAM" id="Coils"/>
    </source>
</evidence>
<evidence type="ECO:0000313" key="3">
    <source>
        <dbReference type="EMBL" id="KLI03638.1"/>
    </source>
</evidence>
<dbReference type="EMBL" id="AFVQ02000019">
    <property type="protein sequence ID" value="KLI03638.1"/>
    <property type="molecule type" value="Genomic_DNA"/>
</dbReference>
<proteinExistence type="predicted"/>
<dbReference type="OrthoDB" id="1957909at2"/>
<gene>
    <name evidence="3" type="ORF">SINU_01710</name>
</gene>
<dbReference type="NCBIfam" id="TIGR02833">
    <property type="entry name" value="spore_III_AB"/>
    <property type="match status" value="1"/>
</dbReference>
<evidence type="ECO:0000256" key="2">
    <source>
        <dbReference type="SAM" id="Phobius"/>
    </source>
</evidence>
<keyword evidence="1" id="KW-0175">Coiled coil</keyword>
<organism evidence="3 4">
    <name type="scientific">Sporolactobacillus inulinus CASD</name>
    <dbReference type="NCBI Taxonomy" id="1069536"/>
    <lineage>
        <taxon>Bacteria</taxon>
        <taxon>Bacillati</taxon>
        <taxon>Bacillota</taxon>
        <taxon>Bacilli</taxon>
        <taxon>Bacillales</taxon>
        <taxon>Sporolactobacillaceae</taxon>
        <taxon>Sporolactobacillus</taxon>
    </lineage>
</organism>
<dbReference type="STRING" id="1069536.SINU_01710"/>
<accession>A0A0U1QS70</accession>
<comment type="caution">
    <text evidence="3">The sequence shown here is derived from an EMBL/GenBank/DDBJ whole genome shotgun (WGS) entry which is preliminary data.</text>
</comment>
<keyword evidence="4" id="KW-1185">Reference proteome</keyword>
<keyword evidence="2" id="KW-0472">Membrane</keyword>
<name>A0A0U1QS70_9BACL</name>
<feature type="transmembrane region" description="Helical" evidence="2">
    <location>
        <begin position="154"/>
        <end position="170"/>
    </location>
</feature>
<dbReference type="InterPro" id="IPR014198">
    <property type="entry name" value="Spore_III_AB"/>
</dbReference>
<feature type="coiled-coil region" evidence="1">
    <location>
        <begin position="120"/>
        <end position="157"/>
    </location>
</feature>
<reference evidence="3 4" key="1">
    <citation type="journal article" date="2011" name="J. Bacteriol.">
        <title>Draft genome sequence of Sporolactobacillus inulinus strain CASD, an efficient D-lactic acid-producing bacterium with high-concentration lactate tolerance capability.</title>
        <authorList>
            <person name="Yu B."/>
            <person name="Su F."/>
            <person name="Wang L."/>
            <person name="Xu K."/>
            <person name="Zhao B."/>
            <person name="Xu P."/>
        </authorList>
    </citation>
    <scope>NUCLEOTIDE SEQUENCE [LARGE SCALE GENOMIC DNA]</scope>
    <source>
        <strain evidence="3 4">CASD</strain>
    </source>
</reference>
<keyword evidence="2" id="KW-1133">Transmembrane helix</keyword>
<evidence type="ECO:0000313" key="4">
    <source>
        <dbReference type="Proteomes" id="UP000035553"/>
    </source>
</evidence>